<evidence type="ECO:0000259" key="5">
    <source>
        <dbReference type="Pfam" id="PF00248"/>
    </source>
</evidence>
<dbReference type="AlphaFoldDB" id="A0AAD4LJQ5"/>
<organism evidence="6 7">
    <name type="scientific">Lactarius akahatsu</name>
    <dbReference type="NCBI Taxonomy" id="416441"/>
    <lineage>
        <taxon>Eukaryota</taxon>
        <taxon>Fungi</taxon>
        <taxon>Dikarya</taxon>
        <taxon>Basidiomycota</taxon>
        <taxon>Agaricomycotina</taxon>
        <taxon>Agaricomycetes</taxon>
        <taxon>Russulales</taxon>
        <taxon>Russulaceae</taxon>
        <taxon>Lactarius</taxon>
    </lineage>
</organism>
<dbReference type="PANTHER" id="PTHR11732">
    <property type="entry name" value="ALDO/KETO REDUCTASE"/>
    <property type="match status" value="1"/>
</dbReference>
<proteinExistence type="predicted"/>
<dbReference type="PIRSF" id="PIRSF000097">
    <property type="entry name" value="AKR"/>
    <property type="match status" value="1"/>
</dbReference>
<protein>
    <submittedName>
        <fullName evidence="6">NADP-dependent oxidoreductase domain-containing protein</fullName>
    </submittedName>
</protein>
<dbReference type="InterPro" id="IPR020471">
    <property type="entry name" value="AKR"/>
</dbReference>
<feature type="active site" description="Proton donor" evidence="2">
    <location>
        <position position="51"/>
    </location>
</feature>
<feature type="domain" description="NADP-dependent oxidoreductase" evidence="5">
    <location>
        <begin position="18"/>
        <end position="269"/>
    </location>
</feature>
<dbReference type="InterPro" id="IPR023210">
    <property type="entry name" value="NADP_OxRdtase_dom"/>
</dbReference>
<dbReference type="Gene3D" id="3.20.20.100">
    <property type="entry name" value="NADP-dependent oxidoreductase domain"/>
    <property type="match status" value="1"/>
</dbReference>
<dbReference type="InterPro" id="IPR036812">
    <property type="entry name" value="NAD(P)_OxRdtase_dom_sf"/>
</dbReference>
<comment type="caution">
    <text evidence="6">The sequence shown here is derived from an EMBL/GenBank/DDBJ whole genome shotgun (WGS) entry which is preliminary data.</text>
</comment>
<evidence type="ECO:0000256" key="2">
    <source>
        <dbReference type="PIRSR" id="PIRSR000097-1"/>
    </source>
</evidence>
<dbReference type="FunFam" id="3.20.20.100:FF:000002">
    <property type="entry name" value="2,5-diketo-D-gluconic acid reductase A"/>
    <property type="match status" value="1"/>
</dbReference>
<feature type="site" description="Lowers pKa of active site Tyr" evidence="4">
    <location>
        <position position="76"/>
    </location>
</feature>
<sequence length="293" mass="32203">MTIQKETKLNTGAIMPLIGLGTWKSNPGEVEIAVEIALKNGYRHVDTATAYSNEKEVGIGLKASGVPREEIFLTTKLNNIDHRDVPGALNKSLELLGTSYVDLYLMHWPAPMTPDWKADKSLSWIDTWKEMEKVYLAHPEKVKAIGISNVSVAFLEDLLKVATVIPAVNQVERHPSCIQDDVLDACTRAGIVVTAYSPLGSDKSPLLENDIVVRIAKKYDIAPANVLVSLQVNTPNVNVLPKSVTPERIIANLKVVDLTEEEIAELKTIEKTSHFRACPPGWTGWGNLGFPDC</sequence>
<keyword evidence="7" id="KW-1185">Reference proteome</keyword>
<evidence type="ECO:0000313" key="6">
    <source>
        <dbReference type="EMBL" id="KAH8994473.1"/>
    </source>
</evidence>
<dbReference type="InterPro" id="IPR018170">
    <property type="entry name" value="Aldo/ket_reductase_CS"/>
</dbReference>
<evidence type="ECO:0000313" key="7">
    <source>
        <dbReference type="Proteomes" id="UP001201163"/>
    </source>
</evidence>
<dbReference type="Pfam" id="PF00248">
    <property type="entry name" value="Aldo_ket_red"/>
    <property type="match status" value="1"/>
</dbReference>
<name>A0AAD4LJQ5_9AGAM</name>
<dbReference type="EMBL" id="JAKELL010000014">
    <property type="protein sequence ID" value="KAH8994473.1"/>
    <property type="molecule type" value="Genomic_DNA"/>
</dbReference>
<dbReference type="Proteomes" id="UP001201163">
    <property type="component" value="Unassembled WGS sequence"/>
</dbReference>
<dbReference type="GO" id="GO:0016616">
    <property type="term" value="F:oxidoreductase activity, acting on the CH-OH group of donors, NAD or NADP as acceptor"/>
    <property type="evidence" value="ECO:0007669"/>
    <property type="project" value="UniProtKB-ARBA"/>
</dbReference>
<dbReference type="PROSITE" id="PS00798">
    <property type="entry name" value="ALDOKETO_REDUCTASE_1"/>
    <property type="match status" value="1"/>
</dbReference>
<dbReference type="PROSITE" id="PS00063">
    <property type="entry name" value="ALDOKETO_REDUCTASE_3"/>
    <property type="match status" value="1"/>
</dbReference>
<accession>A0AAD4LJQ5</accession>
<dbReference type="CDD" id="cd19071">
    <property type="entry name" value="AKR_AKR1-5-like"/>
    <property type="match status" value="1"/>
</dbReference>
<feature type="binding site" evidence="3">
    <location>
        <position position="107"/>
    </location>
    <ligand>
        <name>substrate</name>
    </ligand>
</feature>
<dbReference type="SUPFAM" id="SSF51430">
    <property type="entry name" value="NAD(P)-linked oxidoreductase"/>
    <property type="match status" value="1"/>
</dbReference>
<keyword evidence="1" id="KW-0560">Oxidoreductase</keyword>
<dbReference type="PRINTS" id="PR00069">
    <property type="entry name" value="ALDKETRDTASE"/>
</dbReference>
<gene>
    <name evidence="6" type="ORF">EDB92DRAFT_2113292</name>
</gene>
<evidence type="ECO:0000256" key="3">
    <source>
        <dbReference type="PIRSR" id="PIRSR000097-2"/>
    </source>
</evidence>
<reference evidence="6" key="1">
    <citation type="submission" date="2022-01" db="EMBL/GenBank/DDBJ databases">
        <title>Comparative genomics reveals a dynamic genome evolution in the ectomycorrhizal milk-cap (Lactarius) mushrooms.</title>
        <authorList>
            <consortium name="DOE Joint Genome Institute"/>
            <person name="Lebreton A."/>
            <person name="Tang N."/>
            <person name="Kuo A."/>
            <person name="LaButti K."/>
            <person name="Drula E."/>
            <person name="Barry K."/>
            <person name="Clum A."/>
            <person name="Lipzen A."/>
            <person name="Mousain D."/>
            <person name="Ng V."/>
            <person name="Wang R."/>
            <person name="Wang X."/>
            <person name="Dai Y."/>
            <person name="Henrissat B."/>
            <person name="Grigoriev I.V."/>
            <person name="Guerin-Laguette A."/>
            <person name="Yu F."/>
            <person name="Martin F.M."/>
        </authorList>
    </citation>
    <scope>NUCLEOTIDE SEQUENCE</scope>
    <source>
        <strain evidence="6">QP</strain>
    </source>
</reference>
<evidence type="ECO:0000256" key="1">
    <source>
        <dbReference type="ARBA" id="ARBA00023002"/>
    </source>
</evidence>
<evidence type="ECO:0000256" key="4">
    <source>
        <dbReference type="PIRSR" id="PIRSR000097-3"/>
    </source>
</evidence>